<gene>
    <name evidence="1" type="ORF">BT62DRAFT_939169</name>
</gene>
<dbReference type="OrthoDB" id="2880944at2759"/>
<keyword evidence="2" id="KW-1185">Reference proteome</keyword>
<organism evidence="1 2">
    <name type="scientific">Guyanagaster necrorhizus</name>
    <dbReference type="NCBI Taxonomy" id="856835"/>
    <lineage>
        <taxon>Eukaryota</taxon>
        <taxon>Fungi</taxon>
        <taxon>Dikarya</taxon>
        <taxon>Basidiomycota</taxon>
        <taxon>Agaricomycotina</taxon>
        <taxon>Agaricomycetes</taxon>
        <taxon>Agaricomycetidae</taxon>
        <taxon>Agaricales</taxon>
        <taxon>Marasmiineae</taxon>
        <taxon>Physalacriaceae</taxon>
        <taxon>Guyanagaster</taxon>
    </lineage>
</organism>
<reference evidence="1" key="1">
    <citation type="submission" date="2020-11" db="EMBL/GenBank/DDBJ databases">
        <title>Adaptations for nitrogen fixation in a non-lichenized fungal sporocarp promotes dispersal by wood-feeding termites.</title>
        <authorList>
            <consortium name="DOE Joint Genome Institute"/>
            <person name="Koch R.A."/>
            <person name="Yoon G."/>
            <person name="Arayal U."/>
            <person name="Lail K."/>
            <person name="Amirebrahimi M."/>
            <person name="Labutti K."/>
            <person name="Lipzen A."/>
            <person name="Riley R."/>
            <person name="Barry K."/>
            <person name="Henrissat B."/>
            <person name="Grigoriev I.V."/>
            <person name="Herr J.R."/>
            <person name="Aime M.C."/>
        </authorList>
    </citation>
    <scope>NUCLEOTIDE SEQUENCE</scope>
    <source>
        <strain evidence="1">MCA 3950</strain>
    </source>
</reference>
<proteinExistence type="predicted"/>
<sequence length="201" mass="22670">MPTYLSQSAVTGLLLDPQSPITFSYLRSLRIKFLSPTDLPIVIALVEASRATLVNLFLGLMLLNPMHRTLLLPLYHLRCLHIQISNDSQHAQLFAWWINVFQMSEQGWRLEDVTIRLMLRGSMHTFHDTHLWSLLDAAITRSCMRKLRTVKIDISFPPALALATETQELPGLIRLACPSMIAKALLHMKPNASGTSPVYIG</sequence>
<comment type="caution">
    <text evidence="1">The sequence shown here is derived from an EMBL/GenBank/DDBJ whole genome shotgun (WGS) entry which is preliminary data.</text>
</comment>
<dbReference type="RefSeq" id="XP_043032733.1">
    <property type="nucleotide sequence ID" value="XM_043187668.1"/>
</dbReference>
<dbReference type="AlphaFoldDB" id="A0A9P7VFV3"/>
<evidence type="ECO:0000313" key="1">
    <source>
        <dbReference type="EMBL" id="KAG7439229.1"/>
    </source>
</evidence>
<accession>A0A9P7VFV3</accession>
<evidence type="ECO:0000313" key="2">
    <source>
        <dbReference type="Proteomes" id="UP000812287"/>
    </source>
</evidence>
<name>A0A9P7VFV3_9AGAR</name>
<dbReference type="EMBL" id="MU250605">
    <property type="protein sequence ID" value="KAG7439229.1"/>
    <property type="molecule type" value="Genomic_DNA"/>
</dbReference>
<dbReference type="Proteomes" id="UP000812287">
    <property type="component" value="Unassembled WGS sequence"/>
</dbReference>
<dbReference type="GeneID" id="66109965"/>
<protein>
    <submittedName>
        <fullName evidence="1">Uncharacterized protein</fullName>
    </submittedName>
</protein>